<dbReference type="Proteomes" id="UP001482620">
    <property type="component" value="Unassembled WGS sequence"/>
</dbReference>
<gene>
    <name evidence="6" type="ORF">ILYODFUR_005100</name>
</gene>
<evidence type="ECO:0000313" key="6">
    <source>
        <dbReference type="EMBL" id="MEQ2235714.1"/>
    </source>
</evidence>
<keyword evidence="7" id="KW-1185">Reference proteome</keyword>
<dbReference type="Pfam" id="PF15927">
    <property type="entry name" value="Casc1_N"/>
    <property type="match status" value="1"/>
</dbReference>
<organism evidence="6 7">
    <name type="scientific">Ilyodon furcidens</name>
    <name type="common">goldbreast splitfin</name>
    <dbReference type="NCBI Taxonomy" id="33524"/>
    <lineage>
        <taxon>Eukaryota</taxon>
        <taxon>Metazoa</taxon>
        <taxon>Chordata</taxon>
        <taxon>Craniata</taxon>
        <taxon>Vertebrata</taxon>
        <taxon>Euteleostomi</taxon>
        <taxon>Actinopterygii</taxon>
        <taxon>Neopterygii</taxon>
        <taxon>Teleostei</taxon>
        <taxon>Neoteleostei</taxon>
        <taxon>Acanthomorphata</taxon>
        <taxon>Ovalentaria</taxon>
        <taxon>Atherinomorphae</taxon>
        <taxon>Cyprinodontiformes</taxon>
        <taxon>Goodeidae</taxon>
        <taxon>Ilyodon</taxon>
    </lineage>
</organism>
<sequence>MCAGYRGYRYTDFTRTVKMPPKSKKKSRKMTKAQRLKKQQEEEEAAQLQAEREERDRLENRRKQEEIQRLEEMVLESRENELNELCHLLEENNSAIIKWRIDAAEKAKWERYMRCDGVPDPKDQRGVNTFISLWRDDSESNVAEELQLCSKAVQLFEELEELLNETKDPKEILMYQEALRDVQELLHSKHLSIAEKILKGASENIDPDTRNMQTVSKHETSTLCLWANLFKNPNFKELDFEEAGMGFRLPMQLAVSDIAVRILHTHYDHLSMLARIRHQSEKQIVGEEKLSIQDSDKKQSSASLQSRNSSVQGSEGSKSQIFTQMEALSGHMSSLDFSDAPTTDPTVPQVAMTGNGAQVVDIMEYTSLGEVFYYDLLHLPPQPIRRRGYTILQIVDGLRVFPYPTKRPKGEACPPVGVSVTLPDWVVYMEPPLVARWDAGDEQWRRDGVTDVSYEEAGAKISFKMETFQTFALMQKTYANLPFQSWELRPLGQDSALFMVKGAFINITITIQNDQCMLQLEQERGLSHLVGKWMSGPALQKAMLKAGINIFVNEHTHKYISICKKESLSEQAVYEQMALFASACAFSWSKWNAICGEEHLVLQVCEHHDPTPVPEDSWSMYLVGAQRSKKLEITENSEAFSQDHAPNSRFHSTFIHMLQDNMSPDGIAMARNSHYWFVDTVQSLLCATRPLVYS</sequence>
<feature type="region of interest" description="Disordered" evidence="3">
    <location>
        <begin position="16"/>
        <end position="59"/>
    </location>
</feature>
<name>A0ABV0TS13_9TELE</name>
<feature type="compositionally biased region" description="Basic residues" evidence="3">
    <location>
        <begin position="21"/>
        <end position="37"/>
    </location>
</feature>
<comment type="similarity">
    <text evidence="1">Belongs to the DNAI7 family.</text>
</comment>
<reference evidence="6 7" key="1">
    <citation type="submission" date="2021-06" db="EMBL/GenBank/DDBJ databases">
        <authorList>
            <person name="Palmer J.M."/>
        </authorList>
    </citation>
    <scope>NUCLEOTIDE SEQUENCE [LARGE SCALE GENOMIC DNA]</scope>
    <source>
        <strain evidence="7">if_2019</strain>
        <tissue evidence="6">Muscle</tissue>
    </source>
</reference>
<feature type="compositionally biased region" description="Basic and acidic residues" evidence="3">
    <location>
        <begin position="50"/>
        <end position="59"/>
    </location>
</feature>
<feature type="domain" description="CASC1 C-terminal" evidence="4">
    <location>
        <begin position="443"/>
        <end position="611"/>
    </location>
</feature>
<feature type="compositionally biased region" description="Low complexity" evidence="3">
    <location>
        <begin position="300"/>
        <end position="312"/>
    </location>
</feature>
<feature type="region of interest" description="Disordered" evidence="3">
    <location>
        <begin position="288"/>
        <end position="318"/>
    </location>
</feature>
<accession>A0ABV0TS13</accession>
<dbReference type="InterPro" id="IPR031826">
    <property type="entry name" value="IC97/Casc1_N"/>
</dbReference>
<comment type="caution">
    <text evidence="6">The sequence shown here is derived from an EMBL/GenBank/DDBJ whole genome shotgun (WGS) entry which is preliminary data.</text>
</comment>
<dbReference type="EMBL" id="JAHRIQ010046632">
    <property type="protein sequence ID" value="MEQ2235714.1"/>
    <property type="molecule type" value="Genomic_DNA"/>
</dbReference>
<dbReference type="PRINTS" id="PR02043">
    <property type="entry name" value="CANCERSCCP1"/>
</dbReference>
<evidence type="ECO:0000256" key="3">
    <source>
        <dbReference type="SAM" id="MobiDB-lite"/>
    </source>
</evidence>
<protein>
    <recommendedName>
        <fullName evidence="2">Dynein axonemal intermediate chain 7</fullName>
    </recommendedName>
</protein>
<evidence type="ECO:0000259" key="5">
    <source>
        <dbReference type="Pfam" id="PF15927"/>
    </source>
</evidence>
<feature type="compositionally biased region" description="Basic and acidic residues" evidence="3">
    <location>
        <begin position="288"/>
        <end position="299"/>
    </location>
</feature>
<proteinExistence type="inferred from homology"/>
<evidence type="ECO:0000256" key="2">
    <source>
        <dbReference type="ARBA" id="ARBA00024414"/>
    </source>
</evidence>
<dbReference type="PANTHER" id="PTHR20929:SF11">
    <property type="entry name" value="DYNEIN AXONEMAL INTERMEDIATE CHAIN 7"/>
    <property type="match status" value="1"/>
</dbReference>
<feature type="domain" description="IC97/Casc1 N-terminal" evidence="5">
    <location>
        <begin position="39"/>
        <end position="233"/>
    </location>
</feature>
<dbReference type="InterPro" id="IPR022110">
    <property type="entry name" value="CASC1_C"/>
</dbReference>
<evidence type="ECO:0000256" key="1">
    <source>
        <dbReference type="ARBA" id="ARBA00024332"/>
    </source>
</evidence>
<evidence type="ECO:0000259" key="4">
    <source>
        <dbReference type="Pfam" id="PF12366"/>
    </source>
</evidence>
<dbReference type="PANTHER" id="PTHR20929">
    <property type="entry name" value="LUNG ADENOMA SUSCEPTIBILITY 1-RELATED"/>
    <property type="match status" value="1"/>
</dbReference>
<dbReference type="Pfam" id="PF12366">
    <property type="entry name" value="Casc1_C"/>
    <property type="match status" value="1"/>
</dbReference>
<dbReference type="InterPro" id="IPR023247">
    <property type="entry name" value="IC97/Dnai7-like"/>
</dbReference>
<evidence type="ECO:0000313" key="7">
    <source>
        <dbReference type="Proteomes" id="UP001482620"/>
    </source>
</evidence>